<name>A0A6I6JU31_9BACT</name>
<proteinExistence type="predicted"/>
<reference evidence="2 3" key="1">
    <citation type="submission" date="2019-11" db="EMBL/GenBank/DDBJ databases">
        <authorList>
            <person name="Zheng R.K."/>
            <person name="Sun C.M."/>
        </authorList>
    </citation>
    <scope>NUCLEOTIDE SEQUENCE [LARGE SCALE GENOMIC DNA]</scope>
    <source>
        <strain evidence="2 3">WC007</strain>
    </source>
</reference>
<dbReference type="EMBL" id="CP046401">
    <property type="protein sequence ID" value="QGY43687.1"/>
    <property type="molecule type" value="Genomic_DNA"/>
</dbReference>
<gene>
    <name evidence="2" type="ORF">GM418_08460</name>
</gene>
<evidence type="ECO:0000256" key="1">
    <source>
        <dbReference type="SAM" id="Phobius"/>
    </source>
</evidence>
<keyword evidence="3" id="KW-1185">Reference proteome</keyword>
<keyword evidence="1" id="KW-0812">Transmembrane</keyword>
<dbReference type="AlphaFoldDB" id="A0A6I6JU31"/>
<keyword evidence="1" id="KW-0472">Membrane</keyword>
<feature type="transmembrane region" description="Helical" evidence="1">
    <location>
        <begin position="141"/>
        <end position="162"/>
    </location>
</feature>
<evidence type="ECO:0000313" key="3">
    <source>
        <dbReference type="Proteomes" id="UP000428260"/>
    </source>
</evidence>
<feature type="transmembrane region" description="Helical" evidence="1">
    <location>
        <begin position="108"/>
        <end position="129"/>
    </location>
</feature>
<accession>A0A6I6JU31</accession>
<keyword evidence="1" id="KW-1133">Transmembrane helix</keyword>
<evidence type="ECO:0008006" key="4">
    <source>
        <dbReference type="Google" id="ProtNLM"/>
    </source>
</evidence>
<evidence type="ECO:0000313" key="2">
    <source>
        <dbReference type="EMBL" id="QGY43687.1"/>
    </source>
</evidence>
<dbReference type="Proteomes" id="UP000428260">
    <property type="component" value="Chromosome"/>
</dbReference>
<feature type="transmembrane region" description="Helical" evidence="1">
    <location>
        <begin position="31"/>
        <end position="49"/>
    </location>
</feature>
<sequence length="167" mass="19719">MKIIHVVLLASVKYILTLPYAMIIGLEYKQALIAVLVGGIGGFLFFYYLSKRAIQIYHKIRPYIYTLIPRRQKTENRNFVQNNTNQQKKRRKIFSKRNRLIARFRKTYGFWGIIVTTPVFLTIPVGAFLANKYYSRRRFLVLYMILSIIGWAGVLSGFIHLFPRIFF</sequence>
<organism evidence="2 3">
    <name type="scientific">Maribellus comscasis</name>
    <dbReference type="NCBI Taxonomy" id="2681766"/>
    <lineage>
        <taxon>Bacteria</taxon>
        <taxon>Pseudomonadati</taxon>
        <taxon>Bacteroidota</taxon>
        <taxon>Bacteroidia</taxon>
        <taxon>Marinilabiliales</taxon>
        <taxon>Prolixibacteraceae</taxon>
        <taxon>Maribellus</taxon>
    </lineage>
</organism>
<dbReference type="KEGG" id="mcos:GM418_08460"/>
<feature type="transmembrane region" description="Helical" evidence="1">
    <location>
        <begin position="7"/>
        <end position="25"/>
    </location>
</feature>
<protein>
    <recommendedName>
        <fullName evidence="4">Small multi-drug export protein</fullName>
    </recommendedName>
</protein>